<gene>
    <name evidence="2" type="ORF">CUN48_04235</name>
</gene>
<evidence type="ECO:0000313" key="2">
    <source>
        <dbReference type="EMBL" id="PJF48308.1"/>
    </source>
</evidence>
<feature type="region of interest" description="Disordered" evidence="1">
    <location>
        <begin position="21"/>
        <end position="40"/>
    </location>
</feature>
<dbReference type="EMBL" id="PGTN01000018">
    <property type="protein sequence ID" value="PJF48308.1"/>
    <property type="molecule type" value="Genomic_DNA"/>
</dbReference>
<evidence type="ECO:0000313" key="3">
    <source>
        <dbReference type="Proteomes" id="UP000230790"/>
    </source>
</evidence>
<reference evidence="2 3" key="1">
    <citation type="submission" date="2017-11" db="EMBL/GenBank/DDBJ databases">
        <title>Evolution of Phototrophy in the Chloroflexi Phylum Driven by Horizontal Gene Transfer.</title>
        <authorList>
            <person name="Ward L.M."/>
            <person name="Hemp J."/>
            <person name="Shih P.M."/>
            <person name="Mcglynn S.E."/>
            <person name="Fischer W."/>
        </authorList>
    </citation>
    <scope>NUCLEOTIDE SEQUENCE [LARGE SCALE GENOMIC DNA]</scope>
    <source>
        <strain evidence="2">JP3_7</strain>
    </source>
</reference>
<accession>A0A2M8QEX2</accession>
<evidence type="ECO:0000256" key="1">
    <source>
        <dbReference type="SAM" id="MobiDB-lite"/>
    </source>
</evidence>
<sequence>MIQAVQRFVYRIETVAIERGKPDDAPPMRACNKQGRHNRRVRQLTLRPAAQAGDAADAAQRALERRRANRLLSEEDDELCRSKT</sequence>
<comment type="caution">
    <text evidence="2">The sequence shown here is derived from an EMBL/GenBank/DDBJ whole genome shotgun (WGS) entry which is preliminary data.</text>
</comment>
<organism evidence="2 3">
    <name type="scientific">Candidatus Thermofonsia Clade 3 bacterium</name>
    <dbReference type="NCBI Taxonomy" id="2364212"/>
    <lineage>
        <taxon>Bacteria</taxon>
        <taxon>Bacillati</taxon>
        <taxon>Chloroflexota</taxon>
        <taxon>Candidatus Thermofontia</taxon>
        <taxon>Candidatus Thermofonsia Clade 3</taxon>
    </lineage>
</organism>
<dbReference type="Proteomes" id="UP000230790">
    <property type="component" value="Unassembled WGS sequence"/>
</dbReference>
<dbReference type="AlphaFoldDB" id="A0A2M8QEX2"/>
<protein>
    <submittedName>
        <fullName evidence="2">Uncharacterized protein</fullName>
    </submittedName>
</protein>
<proteinExistence type="predicted"/>
<name>A0A2M8QEX2_9CHLR</name>